<proteinExistence type="predicted"/>
<dbReference type="GO" id="GO:0020037">
    <property type="term" value="F:heme binding"/>
    <property type="evidence" value="ECO:0007669"/>
    <property type="project" value="InterPro"/>
</dbReference>
<evidence type="ECO:0000256" key="5">
    <source>
        <dbReference type="SAM" id="SignalP"/>
    </source>
</evidence>
<dbReference type="RefSeq" id="WP_090608717.1">
    <property type="nucleotide sequence ID" value="NZ_FNZR01000011.1"/>
</dbReference>
<reference evidence="8" key="1">
    <citation type="submission" date="2016-10" db="EMBL/GenBank/DDBJ databases">
        <authorList>
            <person name="Varghese N."/>
            <person name="Submissions S."/>
        </authorList>
    </citation>
    <scope>NUCLEOTIDE SEQUENCE [LARGE SCALE GENOMIC DNA]</scope>
    <source>
        <strain evidence="8">Jip14</strain>
    </source>
</reference>
<evidence type="ECO:0000256" key="4">
    <source>
        <dbReference type="PROSITE-ProRule" id="PRU00433"/>
    </source>
</evidence>
<dbReference type="InterPro" id="IPR036909">
    <property type="entry name" value="Cyt_c-like_dom_sf"/>
</dbReference>
<dbReference type="SUPFAM" id="SSF46626">
    <property type="entry name" value="Cytochrome c"/>
    <property type="match status" value="1"/>
</dbReference>
<dbReference type="AlphaFoldDB" id="A0A1H7TKQ4"/>
<evidence type="ECO:0000259" key="6">
    <source>
        <dbReference type="PROSITE" id="PS51007"/>
    </source>
</evidence>
<dbReference type="PANTHER" id="PTHR35008:SF4">
    <property type="entry name" value="BLL4482 PROTEIN"/>
    <property type="match status" value="1"/>
</dbReference>
<evidence type="ECO:0000256" key="2">
    <source>
        <dbReference type="ARBA" id="ARBA00022723"/>
    </source>
</evidence>
<evidence type="ECO:0000256" key="1">
    <source>
        <dbReference type="ARBA" id="ARBA00022617"/>
    </source>
</evidence>
<dbReference type="OrthoDB" id="9809720at2"/>
<dbReference type="InterPro" id="IPR051459">
    <property type="entry name" value="Cytochrome_c-type_DH"/>
</dbReference>
<protein>
    <recommendedName>
        <fullName evidence="6">Cytochrome c domain-containing protein</fullName>
    </recommendedName>
</protein>
<dbReference type="PROSITE" id="PS51257">
    <property type="entry name" value="PROKAR_LIPOPROTEIN"/>
    <property type="match status" value="1"/>
</dbReference>
<keyword evidence="3 4" id="KW-0408">Iron</keyword>
<feature type="domain" description="Cytochrome c" evidence="6">
    <location>
        <begin position="40"/>
        <end position="181"/>
    </location>
</feature>
<dbReference type="GO" id="GO:0009055">
    <property type="term" value="F:electron transfer activity"/>
    <property type="evidence" value="ECO:0007669"/>
    <property type="project" value="InterPro"/>
</dbReference>
<keyword evidence="2 4" id="KW-0479">Metal-binding</keyword>
<dbReference type="Proteomes" id="UP000198916">
    <property type="component" value="Unassembled WGS sequence"/>
</dbReference>
<keyword evidence="1 4" id="KW-0349">Heme</keyword>
<feature type="chain" id="PRO_5011754742" description="Cytochrome c domain-containing protein" evidence="5">
    <location>
        <begin position="21"/>
        <end position="196"/>
    </location>
</feature>
<feature type="signal peptide" evidence="5">
    <location>
        <begin position="1"/>
        <end position="20"/>
    </location>
</feature>
<organism evidence="7 8">
    <name type="scientific">Parapedobacter koreensis</name>
    <dbReference type="NCBI Taxonomy" id="332977"/>
    <lineage>
        <taxon>Bacteria</taxon>
        <taxon>Pseudomonadati</taxon>
        <taxon>Bacteroidota</taxon>
        <taxon>Sphingobacteriia</taxon>
        <taxon>Sphingobacteriales</taxon>
        <taxon>Sphingobacteriaceae</taxon>
        <taxon>Parapedobacter</taxon>
    </lineage>
</organism>
<dbReference type="InterPro" id="IPR009056">
    <property type="entry name" value="Cyt_c-like_dom"/>
</dbReference>
<dbReference type="STRING" id="332977.SAMN05421740_111112"/>
<evidence type="ECO:0000313" key="7">
    <source>
        <dbReference type="EMBL" id="SEL85059.1"/>
    </source>
</evidence>
<name>A0A1H7TKQ4_9SPHI</name>
<dbReference type="PANTHER" id="PTHR35008">
    <property type="entry name" value="BLL4482 PROTEIN-RELATED"/>
    <property type="match status" value="1"/>
</dbReference>
<evidence type="ECO:0000256" key="3">
    <source>
        <dbReference type="ARBA" id="ARBA00023004"/>
    </source>
</evidence>
<dbReference type="Gene3D" id="1.10.760.10">
    <property type="entry name" value="Cytochrome c-like domain"/>
    <property type="match status" value="1"/>
</dbReference>
<dbReference type="EMBL" id="FNZR01000011">
    <property type="protein sequence ID" value="SEL85059.1"/>
    <property type="molecule type" value="Genomic_DNA"/>
</dbReference>
<dbReference type="GO" id="GO:0046872">
    <property type="term" value="F:metal ion binding"/>
    <property type="evidence" value="ECO:0007669"/>
    <property type="project" value="UniProtKB-KW"/>
</dbReference>
<keyword evidence="8" id="KW-1185">Reference proteome</keyword>
<gene>
    <name evidence="7" type="ORF">SAMN05421740_111112</name>
</gene>
<sequence>MKIKAAFALFGLLGAIVSCNTETKEEQASVGASVEVDSVELVKRGGYLVTVGGCNDCHSPKVMTAHGPAPDTSRLLSGYDPSRPFVGFDKATALSGTMVVFNIESTAAAGPWGISYAANLTPDDTGIGSWTFEQFRRAMKEGKWKGLEDSRPLLPPMPWPNFKDVGDEDLAAIFAYLKSIKPVNNPIPAPVTPDAI</sequence>
<evidence type="ECO:0000313" key="8">
    <source>
        <dbReference type="Proteomes" id="UP000198916"/>
    </source>
</evidence>
<accession>A0A1H7TKQ4</accession>
<dbReference type="PROSITE" id="PS51007">
    <property type="entry name" value="CYTC"/>
    <property type="match status" value="1"/>
</dbReference>
<keyword evidence="5" id="KW-0732">Signal</keyword>